<evidence type="ECO:0000259" key="2">
    <source>
        <dbReference type="Pfam" id="PF10214"/>
    </source>
</evidence>
<protein>
    <recommendedName>
        <fullName evidence="7">RNA polymerase I-specific transcription initiation factor RRN6-like protein</fullName>
    </recommendedName>
</protein>
<dbReference type="EMBL" id="KZ107859">
    <property type="protein sequence ID" value="OSS44201.1"/>
    <property type="molecule type" value="Genomic_DNA"/>
</dbReference>
<dbReference type="Pfam" id="PF20639">
    <property type="entry name" value="Rrn6_K-rich"/>
    <property type="match status" value="1"/>
</dbReference>
<dbReference type="Proteomes" id="UP000193240">
    <property type="component" value="Unassembled WGS sequence"/>
</dbReference>
<feature type="domain" description="RRN6 beta-propeller" evidence="2">
    <location>
        <begin position="104"/>
        <end position="457"/>
    </location>
</feature>
<organism evidence="5 6">
    <name type="scientific">Epicoccum nigrum</name>
    <name type="common">Soil fungus</name>
    <name type="synonym">Epicoccum purpurascens</name>
    <dbReference type="NCBI Taxonomy" id="105696"/>
    <lineage>
        <taxon>Eukaryota</taxon>
        <taxon>Fungi</taxon>
        <taxon>Dikarya</taxon>
        <taxon>Ascomycota</taxon>
        <taxon>Pezizomycotina</taxon>
        <taxon>Dothideomycetes</taxon>
        <taxon>Pleosporomycetidae</taxon>
        <taxon>Pleosporales</taxon>
        <taxon>Pleosporineae</taxon>
        <taxon>Didymellaceae</taxon>
        <taxon>Epicoccum</taxon>
    </lineage>
</organism>
<dbReference type="STRING" id="105696.A0A1Y2LJY7"/>
<dbReference type="Pfam" id="PF20640">
    <property type="entry name" value="Rrn6_HB"/>
    <property type="match status" value="1"/>
</dbReference>
<dbReference type="InterPro" id="IPR019350">
    <property type="entry name" value="RNA_pol_I-sp_TIF_RRN6-like"/>
</dbReference>
<feature type="compositionally biased region" description="Basic residues" evidence="1">
    <location>
        <begin position="863"/>
        <end position="872"/>
    </location>
</feature>
<feature type="domain" description="RRN6 helical bundle" evidence="4">
    <location>
        <begin position="552"/>
        <end position="734"/>
    </location>
</feature>
<evidence type="ECO:0000256" key="1">
    <source>
        <dbReference type="SAM" id="MobiDB-lite"/>
    </source>
</evidence>
<feature type="compositionally biased region" description="Polar residues" evidence="1">
    <location>
        <begin position="911"/>
        <end position="928"/>
    </location>
</feature>
<evidence type="ECO:0008006" key="7">
    <source>
        <dbReference type="Google" id="ProtNLM"/>
    </source>
</evidence>
<feature type="compositionally biased region" description="Basic residues" evidence="1">
    <location>
        <begin position="959"/>
        <end position="972"/>
    </location>
</feature>
<proteinExistence type="predicted"/>
<dbReference type="GO" id="GO:0001179">
    <property type="term" value="F:RNA polymerase I general transcription initiation factor binding"/>
    <property type="evidence" value="ECO:0007669"/>
    <property type="project" value="TreeGrafter"/>
</dbReference>
<feature type="compositionally biased region" description="Pro residues" evidence="1">
    <location>
        <begin position="770"/>
        <end position="783"/>
    </location>
</feature>
<dbReference type="AlphaFoldDB" id="A0A1Y2LJY7"/>
<dbReference type="Pfam" id="PF10214">
    <property type="entry name" value="Rrn6_beta-prop"/>
    <property type="match status" value="1"/>
</dbReference>
<evidence type="ECO:0000313" key="6">
    <source>
        <dbReference type="Proteomes" id="UP000193240"/>
    </source>
</evidence>
<dbReference type="PANTHER" id="PTHR28221:SF2">
    <property type="entry name" value="RNA POLYMERASE I-SPECIFIC TRANSCRIPTION INITIATION FACTOR RRN6"/>
    <property type="match status" value="1"/>
</dbReference>
<dbReference type="InterPro" id="IPR048537">
    <property type="entry name" value="RRN6_HB"/>
</dbReference>
<feature type="domain" description="RRN6 K-rich C-terminal" evidence="3">
    <location>
        <begin position="821"/>
        <end position="972"/>
    </location>
</feature>
<gene>
    <name evidence="5" type="ORF">B5807_11251</name>
</gene>
<feature type="region of interest" description="Disordered" evidence="1">
    <location>
        <begin position="847"/>
        <end position="972"/>
    </location>
</feature>
<keyword evidence="6" id="KW-1185">Reference proteome</keyword>
<dbReference type="InParanoid" id="A0A1Y2LJY7"/>
<dbReference type="PANTHER" id="PTHR28221">
    <property type="entry name" value="RNA POLYMERASE I-SPECIFIC TRANSCRIPTION INITIATION FACTOR RRN6"/>
    <property type="match status" value="1"/>
</dbReference>
<dbReference type="InterPro" id="IPR048536">
    <property type="entry name" value="Rrn6_K-rich"/>
</dbReference>
<dbReference type="InterPro" id="IPR048535">
    <property type="entry name" value="RRN6_beta-prop"/>
</dbReference>
<dbReference type="GO" id="GO:0070860">
    <property type="term" value="C:RNA polymerase I core factor complex"/>
    <property type="evidence" value="ECO:0007669"/>
    <property type="project" value="TreeGrafter"/>
</dbReference>
<evidence type="ECO:0000313" key="5">
    <source>
        <dbReference type="EMBL" id="OSS44201.1"/>
    </source>
</evidence>
<dbReference type="OMA" id="DLPMTQV"/>
<evidence type="ECO:0000259" key="4">
    <source>
        <dbReference type="Pfam" id="PF20640"/>
    </source>
</evidence>
<name>A0A1Y2LJY7_EPING</name>
<reference evidence="5 6" key="1">
    <citation type="journal article" date="2017" name="Genome Announc.">
        <title>Genome sequence of the saprophytic ascomycete Epicoccum nigrum ICMP 19927 strain isolated from New Zealand.</title>
        <authorList>
            <person name="Fokin M."/>
            <person name="Fleetwood D."/>
            <person name="Weir B.S."/>
            <person name="Villas-Boas S.G."/>
        </authorList>
    </citation>
    <scope>NUCLEOTIDE SEQUENCE [LARGE SCALE GENOMIC DNA]</scope>
    <source>
        <strain evidence="5 6">ICMP 19927</strain>
    </source>
</reference>
<feature type="region of interest" description="Disordered" evidence="1">
    <location>
        <begin position="764"/>
        <end position="790"/>
    </location>
</feature>
<evidence type="ECO:0000259" key="3">
    <source>
        <dbReference type="Pfam" id="PF20639"/>
    </source>
</evidence>
<sequence>MADTPLSNLNYGRPGLTTYDLDNREWGFSRLPSTIKLQQVSEWQLAIPPAINSPPATTSRNATSSRKNIKRLARDYPQLVPTATHLPDLNVVSGAVGSAAAIYDPHVGDLLSFGTVFLKKFVRPKRIAALPTGPSGSILRLVPLGKQRQGWEGDKSVWLSGPSFRIVDSGYWNEQAAPIQQICFAQTENTNSFLAVRLPSKSVLFRPFSHRGRRAARPSPHYTLPPSLLSARPILEVTIAQTGGAPHADVAFNPDYQFQFGIIDQRYKWSIWQIERRAKKEEYSVVRMVSGDIVPENSSMDDGDGWARLFWAGDSNTLIVSNRRQLHVVNLAGNSFEYLQAPSVIPQRSTDWILDIRRHPQHPNCFFVLTSTRLFLTAVTPSSAALDNTAGQAGATILSSRRHYRGDEDLTLRMDVQEIETTTCLFITSRLNKLTQVYHFRESPSASSELIFSTDPAGLAFNMPEPADVLHMRLQLLEYGTKEVPQHRQKNATAQSYFGRSVPFYQLTVVLADLSVHQTVTLTSDHDPSPELLVWRRAVVAKHSLDAMTIVDDMNDFVEPNGPDWDAEPELKLESQRPRLTSVHDRPHQHPTVEQVTVYKALLDETLGEREDASLEAVTDQLREMTRRNSLDVKSGYIMDQLDAIAVTDVDEASSRLDQLIADDDPQITYKLQPIARSQVLGLSEAKQGGIADLYDMILQDWIAPLPTEVPVALRQTKERLARRVAAEVTLASVHLGPRQEEESSLAVSVDLASLPILPSKPVDSLPSTLPTPPQSSVPPSSPLIPEFRSHSITDPLSRLRKYLTIGENTPVTPNVLPSSVSELLSHWQPGSDPSSYDWEATERALRPEAIDEESQELLERERKRKEKREKRQKRENELLRARSHTSSQPLYSHPAFPRSSPGPTLGGMIASSQVPGPTSSQMSSQVQGHGSPFVGFGGGINMMPQSQVEPGRFGGRPDKKKKKGKSRVSGF</sequence>
<accession>A0A1Y2LJY7</accession>
<dbReference type="GO" id="GO:0042790">
    <property type="term" value="P:nucleolar large rRNA transcription by RNA polymerase I"/>
    <property type="evidence" value="ECO:0007669"/>
    <property type="project" value="TreeGrafter"/>
</dbReference>
<dbReference type="GO" id="GO:0001163">
    <property type="term" value="F:RNA polymerase I transcription regulatory region sequence-specific DNA binding"/>
    <property type="evidence" value="ECO:0007669"/>
    <property type="project" value="TreeGrafter"/>
</dbReference>